<gene>
    <name evidence="3" type="ORF">BDQ12DRAFT_681408</name>
</gene>
<feature type="transmembrane region" description="Helical" evidence="1">
    <location>
        <begin position="63"/>
        <end position="85"/>
    </location>
</feature>
<dbReference type="AlphaFoldDB" id="A0A5C3M5G8"/>
<feature type="transmembrane region" description="Helical" evidence="1">
    <location>
        <begin position="224"/>
        <end position="244"/>
    </location>
</feature>
<evidence type="ECO:0000259" key="2">
    <source>
        <dbReference type="Pfam" id="PF20151"/>
    </source>
</evidence>
<keyword evidence="1" id="KW-1133">Transmembrane helix</keyword>
<dbReference type="OrthoDB" id="2638860at2759"/>
<dbReference type="Pfam" id="PF20151">
    <property type="entry name" value="DUF6533"/>
    <property type="match status" value="1"/>
</dbReference>
<evidence type="ECO:0000313" key="3">
    <source>
        <dbReference type="EMBL" id="TFK39885.1"/>
    </source>
</evidence>
<accession>A0A5C3M5G8</accession>
<dbReference type="InterPro" id="IPR045340">
    <property type="entry name" value="DUF6533"/>
</dbReference>
<feature type="transmembrane region" description="Helical" evidence="1">
    <location>
        <begin position="181"/>
        <end position="201"/>
    </location>
</feature>
<keyword evidence="1" id="KW-0472">Membrane</keyword>
<feature type="transmembrane region" description="Helical" evidence="1">
    <location>
        <begin position="135"/>
        <end position="156"/>
    </location>
</feature>
<sequence>MIFSGSFLTIMATIEDVVRFLSDIRLIKLCQSVATALTLYDHVLTVSDEVEYIWKKKWSLPTLLYFITRYSADLLLVLTMAAFFNPQISQNSCFIFIRFQGWSSSLLYFSMQGILLIKLMALYNEDERTKRFLIFAYVLQLLLASGVNLYGNILYFQADIEPFPGIHHCTPTGVPPWFPVWWLPMILFDATLFVFALRIGIKHQREVQPLRRDSIIEIIVRDSILYYLAVLSINGVNALMWLALKGLTYEIPQGFSIAAVCVLGCRMVINLRKASKDSKMGGSELQEFDVNGLVNTVPDRASDESEVISQATTTTTRSSKEIFSNLV</sequence>
<dbReference type="EMBL" id="ML213598">
    <property type="protein sequence ID" value="TFK39885.1"/>
    <property type="molecule type" value="Genomic_DNA"/>
</dbReference>
<evidence type="ECO:0000256" key="1">
    <source>
        <dbReference type="SAM" id="Phobius"/>
    </source>
</evidence>
<feature type="domain" description="DUF6533" evidence="2">
    <location>
        <begin position="30"/>
        <end position="72"/>
    </location>
</feature>
<name>A0A5C3M5G8_9AGAR</name>
<reference evidence="3 4" key="1">
    <citation type="journal article" date="2019" name="Nat. Ecol. Evol.">
        <title>Megaphylogeny resolves global patterns of mushroom evolution.</title>
        <authorList>
            <person name="Varga T."/>
            <person name="Krizsan K."/>
            <person name="Foldi C."/>
            <person name="Dima B."/>
            <person name="Sanchez-Garcia M."/>
            <person name="Sanchez-Ramirez S."/>
            <person name="Szollosi G.J."/>
            <person name="Szarkandi J.G."/>
            <person name="Papp V."/>
            <person name="Albert L."/>
            <person name="Andreopoulos W."/>
            <person name="Angelini C."/>
            <person name="Antonin V."/>
            <person name="Barry K.W."/>
            <person name="Bougher N.L."/>
            <person name="Buchanan P."/>
            <person name="Buyck B."/>
            <person name="Bense V."/>
            <person name="Catcheside P."/>
            <person name="Chovatia M."/>
            <person name="Cooper J."/>
            <person name="Damon W."/>
            <person name="Desjardin D."/>
            <person name="Finy P."/>
            <person name="Geml J."/>
            <person name="Haridas S."/>
            <person name="Hughes K."/>
            <person name="Justo A."/>
            <person name="Karasinski D."/>
            <person name="Kautmanova I."/>
            <person name="Kiss B."/>
            <person name="Kocsube S."/>
            <person name="Kotiranta H."/>
            <person name="LaButti K.M."/>
            <person name="Lechner B.E."/>
            <person name="Liimatainen K."/>
            <person name="Lipzen A."/>
            <person name="Lukacs Z."/>
            <person name="Mihaltcheva S."/>
            <person name="Morgado L.N."/>
            <person name="Niskanen T."/>
            <person name="Noordeloos M.E."/>
            <person name="Ohm R.A."/>
            <person name="Ortiz-Santana B."/>
            <person name="Ovrebo C."/>
            <person name="Racz N."/>
            <person name="Riley R."/>
            <person name="Savchenko A."/>
            <person name="Shiryaev A."/>
            <person name="Soop K."/>
            <person name="Spirin V."/>
            <person name="Szebenyi C."/>
            <person name="Tomsovsky M."/>
            <person name="Tulloss R.E."/>
            <person name="Uehling J."/>
            <person name="Grigoriev I.V."/>
            <person name="Vagvolgyi C."/>
            <person name="Papp T."/>
            <person name="Martin F.M."/>
            <person name="Miettinen O."/>
            <person name="Hibbett D.S."/>
            <person name="Nagy L.G."/>
        </authorList>
    </citation>
    <scope>NUCLEOTIDE SEQUENCE [LARGE SCALE GENOMIC DNA]</scope>
    <source>
        <strain evidence="3 4">CBS 166.37</strain>
    </source>
</reference>
<proteinExistence type="predicted"/>
<organism evidence="3 4">
    <name type="scientific">Crucibulum laeve</name>
    <dbReference type="NCBI Taxonomy" id="68775"/>
    <lineage>
        <taxon>Eukaryota</taxon>
        <taxon>Fungi</taxon>
        <taxon>Dikarya</taxon>
        <taxon>Basidiomycota</taxon>
        <taxon>Agaricomycotina</taxon>
        <taxon>Agaricomycetes</taxon>
        <taxon>Agaricomycetidae</taxon>
        <taxon>Agaricales</taxon>
        <taxon>Agaricineae</taxon>
        <taxon>Nidulariaceae</taxon>
        <taxon>Crucibulum</taxon>
    </lineage>
</organism>
<evidence type="ECO:0000313" key="4">
    <source>
        <dbReference type="Proteomes" id="UP000308652"/>
    </source>
</evidence>
<dbReference type="Proteomes" id="UP000308652">
    <property type="component" value="Unassembled WGS sequence"/>
</dbReference>
<feature type="transmembrane region" description="Helical" evidence="1">
    <location>
        <begin position="105"/>
        <end position="123"/>
    </location>
</feature>
<feature type="transmembrane region" description="Helical" evidence="1">
    <location>
        <begin position="250"/>
        <end position="269"/>
    </location>
</feature>
<keyword evidence="1" id="KW-0812">Transmembrane</keyword>
<protein>
    <recommendedName>
        <fullName evidence="2">DUF6533 domain-containing protein</fullName>
    </recommendedName>
</protein>
<keyword evidence="4" id="KW-1185">Reference proteome</keyword>